<evidence type="ECO:0000256" key="6">
    <source>
        <dbReference type="ARBA" id="ARBA00023157"/>
    </source>
</evidence>
<name>A0AAD2A271_9LAMI</name>
<evidence type="ECO:0000256" key="4">
    <source>
        <dbReference type="ARBA" id="ARBA00022525"/>
    </source>
</evidence>
<proteinExistence type="inferred from homology"/>
<keyword evidence="6" id="KW-1015">Disulfide bond</keyword>
<dbReference type="PANTHER" id="PTHR33109:SF60">
    <property type="entry name" value="EPIDERMAL PATTERNING FACTOR-LIKE PROTEIN 8"/>
    <property type="match status" value="1"/>
</dbReference>
<dbReference type="GO" id="GO:0010052">
    <property type="term" value="P:guard cell differentiation"/>
    <property type="evidence" value="ECO:0007669"/>
    <property type="project" value="UniProtKB-UniRule"/>
</dbReference>
<evidence type="ECO:0000256" key="1">
    <source>
        <dbReference type="ARBA" id="ARBA00004613"/>
    </source>
</evidence>
<evidence type="ECO:0000256" key="3">
    <source>
        <dbReference type="ARBA" id="ARBA00022473"/>
    </source>
</evidence>
<dbReference type="Pfam" id="PF17181">
    <property type="entry name" value="EPF"/>
    <property type="match status" value="1"/>
</dbReference>
<evidence type="ECO:0000256" key="5">
    <source>
        <dbReference type="ARBA" id="ARBA00022729"/>
    </source>
</evidence>
<feature type="chain" id="PRO_5041769558" description="Epidermal patterning factor-like protein" evidence="7">
    <location>
        <begin position="22"/>
        <end position="142"/>
    </location>
</feature>
<evidence type="ECO:0000313" key="9">
    <source>
        <dbReference type="Proteomes" id="UP000834106"/>
    </source>
</evidence>
<keyword evidence="5 7" id="KW-0732">Signal</keyword>
<comment type="subcellular location">
    <subcellularLocation>
        <location evidence="1 7">Secreted</location>
    </subcellularLocation>
</comment>
<gene>
    <name evidence="8" type="ORF">FPE_LOCUS27386</name>
</gene>
<dbReference type="Proteomes" id="UP000834106">
    <property type="component" value="Chromosome 17"/>
</dbReference>
<keyword evidence="4 7" id="KW-0964">Secreted</keyword>
<protein>
    <recommendedName>
        <fullName evidence="7">Epidermal patterning factor-like protein</fullName>
    </recommendedName>
</protein>
<sequence length="142" mass="15666">MRKIVLPIASILLKCFRMSEGIMCEKLKNDPNLTAHPGGVAATVAVAVRFNEKGYAHLGIAIFGVEINGPSSDSATEKLRKMVLGSRPPGCVNKCMNCRPCEATVVIPPHRKKVFEKLSNRGDDTYYLLAWKCRCGDKLYQP</sequence>
<accession>A0AAD2A271</accession>
<keyword evidence="9" id="KW-1185">Reference proteome</keyword>
<comment type="similarity">
    <text evidence="2 7">Belongs to the plant cysteine rich small secretory peptide family. Epidermal patterning factor subfamily.</text>
</comment>
<reference evidence="8" key="1">
    <citation type="submission" date="2023-05" db="EMBL/GenBank/DDBJ databases">
        <authorList>
            <person name="Huff M."/>
        </authorList>
    </citation>
    <scope>NUCLEOTIDE SEQUENCE</scope>
</reference>
<dbReference type="AlphaFoldDB" id="A0AAD2A271"/>
<evidence type="ECO:0000256" key="7">
    <source>
        <dbReference type="RuleBase" id="RU367102"/>
    </source>
</evidence>
<evidence type="ECO:0000313" key="8">
    <source>
        <dbReference type="EMBL" id="CAI9779956.1"/>
    </source>
</evidence>
<evidence type="ECO:0000256" key="2">
    <source>
        <dbReference type="ARBA" id="ARBA00008127"/>
    </source>
</evidence>
<dbReference type="PANTHER" id="PTHR33109">
    <property type="entry name" value="EPIDERMAL PATTERNING FACTOR-LIKE PROTEIN 4"/>
    <property type="match status" value="1"/>
</dbReference>
<feature type="signal peptide" evidence="7">
    <location>
        <begin position="1"/>
        <end position="21"/>
    </location>
</feature>
<comment type="function">
    <text evidence="7">Controls stomatal patterning.</text>
</comment>
<dbReference type="GO" id="GO:0005576">
    <property type="term" value="C:extracellular region"/>
    <property type="evidence" value="ECO:0007669"/>
    <property type="project" value="UniProtKB-SubCell"/>
</dbReference>
<organism evidence="8 9">
    <name type="scientific">Fraxinus pennsylvanica</name>
    <dbReference type="NCBI Taxonomy" id="56036"/>
    <lineage>
        <taxon>Eukaryota</taxon>
        <taxon>Viridiplantae</taxon>
        <taxon>Streptophyta</taxon>
        <taxon>Embryophyta</taxon>
        <taxon>Tracheophyta</taxon>
        <taxon>Spermatophyta</taxon>
        <taxon>Magnoliopsida</taxon>
        <taxon>eudicotyledons</taxon>
        <taxon>Gunneridae</taxon>
        <taxon>Pentapetalae</taxon>
        <taxon>asterids</taxon>
        <taxon>lamiids</taxon>
        <taxon>Lamiales</taxon>
        <taxon>Oleaceae</taxon>
        <taxon>Oleeae</taxon>
        <taxon>Fraxinus</taxon>
    </lineage>
</organism>
<dbReference type="EMBL" id="OU503052">
    <property type="protein sequence ID" value="CAI9779956.1"/>
    <property type="molecule type" value="Genomic_DNA"/>
</dbReference>
<keyword evidence="3 7" id="KW-0217">Developmental protein</keyword>
<dbReference type="InterPro" id="IPR039455">
    <property type="entry name" value="EPFL"/>
</dbReference>